<evidence type="ECO:0000313" key="3">
    <source>
        <dbReference type="EMBL" id="QDK19092.1"/>
    </source>
</evidence>
<name>A0AAP9AK91_9ENTR</name>
<sequence>MAILSKNIVTVKEALEKSLSIPDYQRPYKWREFHVNQLLEDIIQHRHQSRYRLGTIVSYKNRHNSPAEEIVDGQQRLLTLSLLCALLDEKQEYCSPSLLRHAFNNSITQHNVEKNVELIRRRLSQVSTEDQKSIYHYLLHSCELICVTLDNLSEAFQFFDSQNARGKPLEAYDLLKAFHLREMDENTPEERQRCVKTWENDVKPKKDRFARPNLDQLMSKTLYPLRCWANGEPGHALTKSQIHIFKGVSANKNSWRYATNLVTLDKLMDDFNRDPQRQINGEKMLFPFQIDQYLINGKRFFEYIDHYGSLYESLFHPQSSPVNALLNILTRYEGATRIGDRYVRNLFNCALFYYHDRFGDEELEKVAEVCFAWSYRLRLQHHRITVETIENAALSSQGLLRRIKLAHQPGDVLNYLVPIIYIDDIKGTKVDLLTSTLKEKGYVR</sequence>
<reference evidence="3 4" key="1">
    <citation type="submission" date="2019-01" db="EMBL/GenBank/DDBJ databases">
        <title>Florfenicol resistance in Enterobacteriaceae and whole-genome sequence analysis of florfenicol-resistant Leclercia adecarboxylata strain R25.</title>
        <authorList>
            <person name="Bao Q."/>
            <person name="Ying Y."/>
        </authorList>
    </citation>
    <scope>NUCLEOTIDE SEQUENCE [LARGE SCALE GENOMIC DNA]</scope>
    <source>
        <strain evidence="3 4">R25</strain>
    </source>
</reference>
<organism evidence="3 4">
    <name type="scientific">Leclercia adecarboxylata</name>
    <dbReference type="NCBI Taxonomy" id="83655"/>
    <lineage>
        <taxon>Bacteria</taxon>
        <taxon>Pseudomonadati</taxon>
        <taxon>Pseudomonadota</taxon>
        <taxon>Gammaproteobacteria</taxon>
        <taxon>Enterobacterales</taxon>
        <taxon>Enterobacteriaceae</taxon>
        <taxon>Leclercia</taxon>
    </lineage>
</organism>
<dbReference type="PANTHER" id="PTHR35149:SF1">
    <property type="entry name" value="DUF5655 DOMAIN-CONTAINING PROTEIN"/>
    <property type="match status" value="1"/>
</dbReference>
<dbReference type="Pfam" id="PF25202">
    <property type="entry name" value="DUF7834"/>
    <property type="match status" value="1"/>
</dbReference>
<accession>A0AAP9AK91</accession>
<evidence type="ECO:0000259" key="1">
    <source>
        <dbReference type="Pfam" id="PF03235"/>
    </source>
</evidence>
<protein>
    <submittedName>
        <fullName evidence="3">DUF262 domain-containing protein</fullName>
    </submittedName>
</protein>
<dbReference type="Pfam" id="PF03235">
    <property type="entry name" value="GmrSD_N"/>
    <property type="match status" value="1"/>
</dbReference>
<feature type="domain" description="GmrSD restriction endonucleases N-terminal" evidence="1">
    <location>
        <begin position="16"/>
        <end position="179"/>
    </location>
</feature>
<dbReference type="Proteomes" id="UP000317812">
    <property type="component" value="Chromosome"/>
</dbReference>
<evidence type="ECO:0000259" key="2">
    <source>
        <dbReference type="Pfam" id="PF25202"/>
    </source>
</evidence>
<evidence type="ECO:0000313" key="4">
    <source>
        <dbReference type="Proteomes" id="UP000317812"/>
    </source>
</evidence>
<dbReference type="EMBL" id="CP035382">
    <property type="protein sequence ID" value="QDK19092.1"/>
    <property type="molecule type" value="Genomic_DNA"/>
</dbReference>
<dbReference type="InterPro" id="IPR057156">
    <property type="entry name" value="DUF7834"/>
</dbReference>
<dbReference type="PANTHER" id="PTHR35149">
    <property type="entry name" value="SLL5132 PROTEIN"/>
    <property type="match status" value="1"/>
</dbReference>
<feature type="domain" description="DUF7834" evidence="2">
    <location>
        <begin position="190"/>
        <end position="425"/>
    </location>
</feature>
<dbReference type="AlphaFoldDB" id="A0AAP9AK91"/>
<proteinExistence type="predicted"/>
<gene>
    <name evidence="3" type="ORF">ES815_12570</name>
</gene>
<dbReference type="InterPro" id="IPR004919">
    <property type="entry name" value="GmrSD_N"/>
</dbReference>
<dbReference type="RefSeq" id="WP_142488071.1">
    <property type="nucleotide sequence ID" value="NZ_CP035382.1"/>
</dbReference>